<feature type="transmembrane region" description="Helical" evidence="1">
    <location>
        <begin position="94"/>
        <end position="119"/>
    </location>
</feature>
<reference evidence="3" key="1">
    <citation type="journal article" date="2019" name="Int. J. Syst. Evol. Microbiol.">
        <title>The Global Catalogue of Microorganisms (GCM) 10K type strain sequencing project: providing services to taxonomists for standard genome sequencing and annotation.</title>
        <authorList>
            <consortium name="The Broad Institute Genomics Platform"/>
            <consortium name="The Broad Institute Genome Sequencing Center for Infectious Disease"/>
            <person name="Wu L."/>
            <person name="Ma J."/>
        </authorList>
    </citation>
    <scope>NUCLEOTIDE SEQUENCE [LARGE SCALE GENOMIC DNA]</scope>
    <source>
        <strain evidence="3">CGMCC 1.7030</strain>
    </source>
</reference>
<comment type="caution">
    <text evidence="2">The sequence shown here is derived from an EMBL/GenBank/DDBJ whole genome shotgun (WGS) entry which is preliminary data.</text>
</comment>
<feature type="transmembrane region" description="Helical" evidence="1">
    <location>
        <begin position="51"/>
        <end position="73"/>
    </location>
</feature>
<accession>A0ABW0BV43</accession>
<keyword evidence="1" id="KW-0812">Transmembrane</keyword>
<protein>
    <submittedName>
        <fullName evidence="2">DNA topoisomerase IV</fullName>
    </submittedName>
</protein>
<name>A0ABW0BV43_9BACT</name>
<dbReference type="RefSeq" id="WP_377912426.1">
    <property type="nucleotide sequence ID" value="NZ_JBHSKS010000002.1"/>
</dbReference>
<keyword evidence="1" id="KW-0472">Membrane</keyword>
<keyword evidence="3" id="KW-1185">Reference proteome</keyword>
<organism evidence="2 3">
    <name type="scientific">Algoriphagus aquatilis</name>
    <dbReference type="NCBI Taxonomy" id="490186"/>
    <lineage>
        <taxon>Bacteria</taxon>
        <taxon>Pseudomonadati</taxon>
        <taxon>Bacteroidota</taxon>
        <taxon>Cytophagia</taxon>
        <taxon>Cytophagales</taxon>
        <taxon>Cyclobacteriaceae</taxon>
        <taxon>Algoriphagus</taxon>
    </lineage>
</organism>
<dbReference type="Proteomes" id="UP001596163">
    <property type="component" value="Unassembled WGS sequence"/>
</dbReference>
<feature type="transmembrane region" description="Helical" evidence="1">
    <location>
        <begin position="131"/>
        <end position="154"/>
    </location>
</feature>
<feature type="transmembrane region" description="Helical" evidence="1">
    <location>
        <begin position="7"/>
        <end position="26"/>
    </location>
</feature>
<gene>
    <name evidence="2" type="ORF">ACFPIK_03920</name>
</gene>
<evidence type="ECO:0000313" key="3">
    <source>
        <dbReference type="Proteomes" id="UP001596163"/>
    </source>
</evidence>
<sequence length="163" mass="18978">MYYRFGKAFYFVSILVFIFFLLYFYSAMPEQVGISMDESGAINRDWEKGDFFYGMITFFVILNAITLYTPKSLETKANKKMHRIFPIGDPYRDYILAWFYSFGGIVNLSLGILALYVHAINNQEEIGATSYNLWFFLMPILLVVWVVALFVLLVGKFKAVQRS</sequence>
<evidence type="ECO:0000313" key="2">
    <source>
        <dbReference type="EMBL" id="MFC5190900.1"/>
    </source>
</evidence>
<dbReference type="EMBL" id="JBHSKS010000002">
    <property type="protein sequence ID" value="MFC5190900.1"/>
    <property type="molecule type" value="Genomic_DNA"/>
</dbReference>
<evidence type="ECO:0000256" key="1">
    <source>
        <dbReference type="SAM" id="Phobius"/>
    </source>
</evidence>
<proteinExistence type="predicted"/>
<keyword evidence="1" id="KW-1133">Transmembrane helix</keyword>